<dbReference type="SUPFAM" id="SSF103481">
    <property type="entry name" value="Multidrug resistance efflux transporter EmrE"/>
    <property type="match status" value="2"/>
</dbReference>
<dbReference type="InterPro" id="IPR037185">
    <property type="entry name" value="EmrE-like"/>
</dbReference>
<evidence type="ECO:0000313" key="7">
    <source>
        <dbReference type="EMBL" id="KAE8294447.1"/>
    </source>
</evidence>
<evidence type="ECO:0000256" key="2">
    <source>
        <dbReference type="ARBA" id="ARBA00007230"/>
    </source>
</evidence>
<feature type="transmembrane region" description="Helical" evidence="6">
    <location>
        <begin position="510"/>
        <end position="531"/>
    </location>
</feature>
<feature type="transmembrane region" description="Helical" evidence="6">
    <location>
        <begin position="639"/>
        <end position="658"/>
    </location>
</feature>
<proteinExistence type="inferred from homology"/>
<accession>A0A6G0ISY3</accession>
<keyword evidence="4 6" id="KW-1133">Transmembrane helix</keyword>
<evidence type="ECO:0000256" key="5">
    <source>
        <dbReference type="ARBA" id="ARBA00023136"/>
    </source>
</evidence>
<comment type="similarity">
    <text evidence="2">Belongs to the NIPA family.</text>
</comment>
<feature type="transmembrane region" description="Helical" evidence="6">
    <location>
        <begin position="146"/>
        <end position="166"/>
    </location>
</feature>
<feature type="transmembrane region" description="Helical" evidence="6">
    <location>
        <begin position="12"/>
        <end position="32"/>
    </location>
</feature>
<gene>
    <name evidence="7" type="ORF">D5F01_LYC07400</name>
</gene>
<dbReference type="PANTHER" id="PTHR12570">
    <property type="match status" value="1"/>
</dbReference>
<feature type="transmembrane region" description="Helical" evidence="6">
    <location>
        <begin position="537"/>
        <end position="555"/>
    </location>
</feature>
<evidence type="ECO:0000256" key="6">
    <source>
        <dbReference type="SAM" id="Phobius"/>
    </source>
</evidence>
<dbReference type="Pfam" id="PF05653">
    <property type="entry name" value="Mg_trans_NIPA"/>
    <property type="match status" value="2"/>
</dbReference>
<feature type="transmembrane region" description="Helical" evidence="6">
    <location>
        <begin position="272"/>
        <end position="289"/>
    </location>
</feature>
<keyword evidence="3 6" id="KW-0812">Transmembrane</keyword>
<reference evidence="7 8" key="1">
    <citation type="submission" date="2019-07" db="EMBL/GenBank/DDBJ databases">
        <title>Chromosome genome assembly for large yellow croaker.</title>
        <authorList>
            <person name="Xiao S."/>
        </authorList>
    </citation>
    <scope>NUCLEOTIDE SEQUENCE [LARGE SCALE GENOMIC DNA]</scope>
    <source>
        <strain evidence="7">JMULYC20181020</strain>
        <tissue evidence="7">Muscle</tissue>
    </source>
</reference>
<feature type="transmembrane region" description="Helical" evidence="6">
    <location>
        <begin position="173"/>
        <end position="191"/>
    </location>
</feature>
<dbReference type="Proteomes" id="UP000424527">
    <property type="component" value="Unassembled WGS sequence"/>
</dbReference>
<dbReference type="GO" id="GO:0015095">
    <property type="term" value="F:magnesium ion transmembrane transporter activity"/>
    <property type="evidence" value="ECO:0007669"/>
    <property type="project" value="InterPro"/>
</dbReference>
<comment type="caution">
    <text evidence="7">The sequence shown here is derived from an EMBL/GenBank/DDBJ whole genome shotgun (WGS) entry which is preliminary data.</text>
</comment>
<feature type="transmembrane region" description="Helical" evidence="6">
    <location>
        <begin position="246"/>
        <end position="266"/>
    </location>
</feature>
<dbReference type="AlphaFoldDB" id="A0A6G0ISY3"/>
<evidence type="ECO:0000313" key="8">
    <source>
        <dbReference type="Proteomes" id="UP000424527"/>
    </source>
</evidence>
<keyword evidence="8" id="KW-1185">Reference proteome</keyword>
<dbReference type="EMBL" id="REGW02000007">
    <property type="protein sequence ID" value="KAE8294447.1"/>
    <property type="molecule type" value="Genomic_DNA"/>
</dbReference>
<feature type="transmembrane region" description="Helical" evidence="6">
    <location>
        <begin position="106"/>
        <end position="126"/>
    </location>
</feature>
<comment type="subcellular location">
    <subcellularLocation>
        <location evidence="1">Membrane</location>
        <topology evidence="1">Multi-pass membrane protein</topology>
    </subcellularLocation>
</comment>
<name>A0A6G0ISY3_LARCR</name>
<feature type="transmembrane region" description="Helical" evidence="6">
    <location>
        <begin position="443"/>
        <end position="463"/>
    </location>
</feature>
<evidence type="ECO:0000256" key="1">
    <source>
        <dbReference type="ARBA" id="ARBA00004141"/>
    </source>
</evidence>
<feature type="transmembrane region" description="Helical" evidence="6">
    <location>
        <begin position="52"/>
        <end position="71"/>
    </location>
</feature>
<dbReference type="GO" id="GO:0016020">
    <property type="term" value="C:membrane"/>
    <property type="evidence" value="ECO:0007669"/>
    <property type="project" value="UniProtKB-SubCell"/>
</dbReference>
<feature type="transmembrane region" description="Helical" evidence="6">
    <location>
        <begin position="211"/>
        <end position="234"/>
    </location>
</feature>
<keyword evidence="5 6" id="KW-0472">Membrane</keyword>
<feature type="transmembrane region" description="Helical" evidence="6">
    <location>
        <begin position="77"/>
        <end position="99"/>
    </location>
</feature>
<evidence type="ECO:0000256" key="4">
    <source>
        <dbReference type="ARBA" id="ARBA00022989"/>
    </source>
</evidence>
<dbReference type="PANTHER" id="PTHR12570:SF1">
    <property type="entry name" value="MAGNESIUM TRANSPORTER NIPA2"/>
    <property type="match status" value="1"/>
</dbReference>
<protein>
    <submittedName>
        <fullName evidence="7">Magnesium transporter NIPA2 Non-imprinted in Prader-Willi/Angelman syndrome region protein 2</fullName>
    </submittedName>
</protein>
<sequence length="727" mass="77993">MASDSEPGGVSLPVAGIVIAVVSSFINGSTFVLQKKGILRSRDRGGSYLTDVVWWTGTLSMVVGQVGNFLAYNVAPAVIVTPLGALGVLFGAVLASWILKEHLNILGKLGCILCCCGSVVLIIHAPKAEAVTSRLELEERLSDPVFVLYALLVVLLLVILIVWIAPAHGKSNIMVYVAICSLLGSFTVPSSKGLGLVAQDVFGGGGGPSSSGALALFLGLLGTLAVSILIQFFFINKALECFSSNAFEAIYYVTFTSTVILASALLFKEWTALTLTDGLAMLCGLATVLRRAQRLSQRSHLRRERQKKRLAVRQRRNRHLHPDSGVWAGHNCTTFGQHLRCLVVNVTDDDANANASSLAMGQDRGKYDFYIGLGLAISSSIFIGGSFILKKKGLLRLARKGSMRAGQGGHAYLKEWLWWAGLLSMGAGEAANFAAYAFAPATLVTPLGALSVLVSAVLSSYFLTERLNLHGKLGCLLSILGSTTMVIHAPQEEEISSLEHMTKKLVDPGFFVFATLVIIVALIFIFVVGPRHGQTNILVYITICSVIGALSVSCVKGLGIAIKEAIAGKNVVRNPLAWILLLGLVACVSTQINYLNKALDIFNTSLVTPIYYVFFTTSVLTCSAILFKEWGHMGTDDVIGTLSGFLTIIVGIFLLHAFKDVSVSLATLAVSMRKEERAFPAANGMGSHSTYELLHNESTEDIEDREMGLPFDSVSRRNGAMTSSLDH</sequence>
<organism evidence="7 8">
    <name type="scientific">Larimichthys crocea</name>
    <name type="common">Large yellow croaker</name>
    <name type="synonym">Pseudosciaena crocea</name>
    <dbReference type="NCBI Taxonomy" id="215358"/>
    <lineage>
        <taxon>Eukaryota</taxon>
        <taxon>Metazoa</taxon>
        <taxon>Chordata</taxon>
        <taxon>Craniata</taxon>
        <taxon>Vertebrata</taxon>
        <taxon>Euteleostomi</taxon>
        <taxon>Actinopterygii</taxon>
        <taxon>Neopterygii</taxon>
        <taxon>Teleostei</taxon>
        <taxon>Neoteleostei</taxon>
        <taxon>Acanthomorphata</taxon>
        <taxon>Eupercaria</taxon>
        <taxon>Sciaenidae</taxon>
        <taxon>Larimichthys</taxon>
    </lineage>
</organism>
<feature type="transmembrane region" description="Helical" evidence="6">
    <location>
        <begin position="576"/>
        <end position="594"/>
    </location>
</feature>
<feature type="transmembrane region" description="Helical" evidence="6">
    <location>
        <begin position="606"/>
        <end position="627"/>
    </location>
</feature>
<evidence type="ECO:0000256" key="3">
    <source>
        <dbReference type="ARBA" id="ARBA00022692"/>
    </source>
</evidence>
<feature type="transmembrane region" description="Helical" evidence="6">
    <location>
        <begin position="369"/>
        <end position="389"/>
    </location>
</feature>
<dbReference type="InterPro" id="IPR008521">
    <property type="entry name" value="Mg_trans_NIPA"/>
</dbReference>